<dbReference type="Proteomes" id="UP000610746">
    <property type="component" value="Unassembled WGS sequence"/>
</dbReference>
<keyword evidence="1" id="KW-1133">Transmembrane helix</keyword>
<dbReference type="InterPro" id="IPR025698">
    <property type="entry name" value="2TM_dom"/>
</dbReference>
<feature type="transmembrane region" description="Helical" evidence="1">
    <location>
        <begin position="24"/>
        <end position="41"/>
    </location>
</feature>
<proteinExistence type="predicted"/>
<keyword evidence="4" id="KW-1185">Reference proteome</keyword>
<evidence type="ECO:0000259" key="2">
    <source>
        <dbReference type="Pfam" id="PF13239"/>
    </source>
</evidence>
<feature type="transmembrane region" description="Helical" evidence="1">
    <location>
        <begin position="61"/>
        <end position="82"/>
    </location>
</feature>
<keyword evidence="1" id="KW-0812">Transmembrane</keyword>
<organism evidence="3 4">
    <name type="scientific">Frigoriflavimonas asaccharolytica</name>
    <dbReference type="NCBI Taxonomy" id="2735899"/>
    <lineage>
        <taxon>Bacteria</taxon>
        <taxon>Pseudomonadati</taxon>
        <taxon>Bacteroidota</taxon>
        <taxon>Flavobacteriia</taxon>
        <taxon>Flavobacteriales</taxon>
        <taxon>Weeksellaceae</taxon>
        <taxon>Frigoriflavimonas</taxon>
    </lineage>
</organism>
<comment type="caution">
    <text evidence="3">The sequence shown here is derived from an EMBL/GenBank/DDBJ whole genome shotgun (WGS) entry which is preliminary data.</text>
</comment>
<dbReference type="EMBL" id="JABSNO010000020">
    <property type="protein sequence ID" value="NRS93381.1"/>
    <property type="molecule type" value="Genomic_DNA"/>
</dbReference>
<accession>A0A8J8G9I3</accession>
<protein>
    <recommendedName>
        <fullName evidence="2">2TM domain-containing protein</fullName>
    </recommendedName>
</protein>
<sequence length="103" mass="12503">MENFNEDNIKYLEAKKRVKRIKGFYIHFLIYVCVNLLIVYLNFQDLKPGETYFQWQNFVTLFFWGIGLSAHGLSVFLPNFILGNNWEERKIQEIMEKNRNYKL</sequence>
<evidence type="ECO:0000313" key="3">
    <source>
        <dbReference type="EMBL" id="NRS93381.1"/>
    </source>
</evidence>
<dbReference type="RefSeq" id="WP_173779945.1">
    <property type="nucleotide sequence ID" value="NZ_JABSNO010000020.1"/>
</dbReference>
<evidence type="ECO:0000256" key="1">
    <source>
        <dbReference type="SAM" id="Phobius"/>
    </source>
</evidence>
<dbReference type="Pfam" id="PF13239">
    <property type="entry name" value="2TM"/>
    <property type="match status" value="1"/>
</dbReference>
<name>A0A8J8G9I3_9FLAO</name>
<dbReference type="AlphaFoldDB" id="A0A8J8G9I3"/>
<gene>
    <name evidence="3" type="ORF">HNQ03_002470</name>
</gene>
<feature type="domain" description="2TM" evidence="2">
    <location>
        <begin position="13"/>
        <end position="96"/>
    </location>
</feature>
<reference evidence="3" key="1">
    <citation type="submission" date="2020-05" db="EMBL/GenBank/DDBJ databases">
        <title>Genomic Encyclopedia of Type Strains, Phase IV (KMG-V): Genome sequencing to study the core and pangenomes of soil and plant-associated prokaryotes.</title>
        <authorList>
            <person name="Whitman W."/>
        </authorList>
    </citation>
    <scope>NUCLEOTIDE SEQUENCE</scope>
    <source>
        <strain evidence="3">16F</strain>
    </source>
</reference>
<evidence type="ECO:0000313" key="4">
    <source>
        <dbReference type="Proteomes" id="UP000610746"/>
    </source>
</evidence>
<keyword evidence="1" id="KW-0472">Membrane</keyword>